<comment type="similarity">
    <text evidence="1">Belongs to the PPP4R2 family.</text>
</comment>
<organism evidence="2 3">
    <name type="scientific">Ambrosia artemisiifolia</name>
    <name type="common">Common ragweed</name>
    <dbReference type="NCBI Taxonomy" id="4212"/>
    <lineage>
        <taxon>Eukaryota</taxon>
        <taxon>Viridiplantae</taxon>
        <taxon>Streptophyta</taxon>
        <taxon>Embryophyta</taxon>
        <taxon>Tracheophyta</taxon>
        <taxon>Spermatophyta</taxon>
        <taxon>Magnoliopsida</taxon>
        <taxon>eudicotyledons</taxon>
        <taxon>Gunneridae</taxon>
        <taxon>Pentapetalae</taxon>
        <taxon>asterids</taxon>
        <taxon>campanulids</taxon>
        <taxon>Asterales</taxon>
        <taxon>Asteraceae</taxon>
        <taxon>Asteroideae</taxon>
        <taxon>Heliantheae alliance</taxon>
        <taxon>Heliantheae</taxon>
        <taxon>Ambrosia</taxon>
    </lineage>
</organism>
<evidence type="ECO:0000256" key="1">
    <source>
        <dbReference type="ARBA" id="ARBA00009207"/>
    </source>
</evidence>
<dbReference type="GO" id="GO:0005737">
    <property type="term" value="C:cytoplasm"/>
    <property type="evidence" value="ECO:0007669"/>
    <property type="project" value="TreeGrafter"/>
</dbReference>
<dbReference type="GO" id="GO:0030289">
    <property type="term" value="C:protein phosphatase 4 complex"/>
    <property type="evidence" value="ECO:0007669"/>
    <property type="project" value="InterPro"/>
</dbReference>
<feature type="non-terminal residue" evidence="2">
    <location>
        <position position="1"/>
    </location>
</feature>
<dbReference type="GO" id="GO:0019888">
    <property type="term" value="F:protein phosphatase regulator activity"/>
    <property type="evidence" value="ECO:0007669"/>
    <property type="project" value="InterPro"/>
</dbReference>
<dbReference type="Pfam" id="PF09184">
    <property type="entry name" value="PPP4R2"/>
    <property type="match status" value="1"/>
</dbReference>
<protein>
    <submittedName>
        <fullName evidence="2">Uncharacterized protein</fullName>
    </submittedName>
</protein>
<dbReference type="Proteomes" id="UP001206925">
    <property type="component" value="Unassembled WGS sequence"/>
</dbReference>
<comment type="caution">
    <text evidence="2">The sequence shown here is derived from an EMBL/GenBank/DDBJ whole genome shotgun (WGS) entry which is preliminary data.</text>
</comment>
<reference evidence="2" key="1">
    <citation type="submission" date="2022-06" db="EMBL/GenBank/DDBJ databases">
        <title>Uncovering the hologenomic basis of an extraordinary plant invasion.</title>
        <authorList>
            <person name="Bieker V.C."/>
            <person name="Martin M.D."/>
            <person name="Gilbert T."/>
            <person name="Hodgins K."/>
            <person name="Battlay P."/>
            <person name="Petersen B."/>
            <person name="Wilson J."/>
        </authorList>
    </citation>
    <scope>NUCLEOTIDE SEQUENCE</scope>
    <source>
        <strain evidence="2">AA19_3_7</strain>
        <tissue evidence="2">Leaf</tissue>
    </source>
</reference>
<dbReference type="AlphaFoldDB" id="A0AAD5G4F1"/>
<name>A0AAD5G4F1_AMBAR</name>
<proteinExistence type="inferred from homology"/>
<evidence type="ECO:0000313" key="2">
    <source>
        <dbReference type="EMBL" id="KAI7728365.1"/>
    </source>
</evidence>
<dbReference type="InterPro" id="IPR015267">
    <property type="entry name" value="PPP4R2"/>
</dbReference>
<dbReference type="EMBL" id="JAMZMK010011230">
    <property type="protein sequence ID" value="KAI7728365.1"/>
    <property type="molecule type" value="Genomic_DNA"/>
</dbReference>
<dbReference type="PANTHER" id="PTHR16487">
    <property type="entry name" value="PPP4R2-RELATED PROTEIN"/>
    <property type="match status" value="1"/>
</dbReference>
<evidence type="ECO:0000313" key="3">
    <source>
        <dbReference type="Proteomes" id="UP001206925"/>
    </source>
</evidence>
<gene>
    <name evidence="2" type="ORF">M8C21_015279</name>
</gene>
<sequence>MEIQTTELLERSTLPLDTVAAETSLPQVATENVEQTTLLLEVTHEAASSDIPNVPAVTSKRLIAFQENRQNPRGREMRQETAEEEEVRSILKVIATTGKFWYDWEKLRSMLSLYLMQVISEYSQAKMTMEEQKISLGETHTELAKRLDDALHSFVDGPPFTLQRLSEIMLDAQILYPDLSKLALALEKNLSVTSTLTISTDPYPSSLMTAPNGLNKVTEVPNSNLQLQSDTVMENGAPPMAYRDEIITEVETDVNGVMTKDVEPTVKPSELSPMTTDIVGSSNVLVEPMGMSK</sequence>
<dbReference type="PANTHER" id="PTHR16487:SF0">
    <property type="entry name" value="PROTEIN PHOSPHATASE 4 REGULATORY SUBUNIT 2-RELATED"/>
    <property type="match status" value="1"/>
</dbReference>
<accession>A0AAD5G4F1</accession>
<keyword evidence="3" id="KW-1185">Reference proteome</keyword>
<dbReference type="GO" id="GO:0005634">
    <property type="term" value="C:nucleus"/>
    <property type="evidence" value="ECO:0007669"/>
    <property type="project" value="TreeGrafter"/>
</dbReference>